<evidence type="ECO:0000313" key="4">
    <source>
        <dbReference type="Proteomes" id="UP000038009"/>
    </source>
</evidence>
<evidence type="ECO:0000313" key="3">
    <source>
        <dbReference type="EMBL" id="KPI88489.1"/>
    </source>
</evidence>
<feature type="region of interest" description="Disordered" evidence="1">
    <location>
        <begin position="716"/>
        <end position="754"/>
    </location>
</feature>
<feature type="compositionally biased region" description="Polar residues" evidence="1">
    <location>
        <begin position="307"/>
        <end position="319"/>
    </location>
</feature>
<name>A0A0N0P782_LEPSE</name>
<protein>
    <recommendedName>
        <fullName evidence="2">MIF4G domain-containing protein</fullName>
    </recommendedName>
</protein>
<dbReference type="GO" id="GO:0016281">
    <property type="term" value="C:eukaryotic translation initiation factor 4F complex"/>
    <property type="evidence" value="ECO:0007669"/>
    <property type="project" value="TreeGrafter"/>
</dbReference>
<feature type="compositionally biased region" description="Basic and acidic residues" evidence="1">
    <location>
        <begin position="155"/>
        <end position="168"/>
    </location>
</feature>
<evidence type="ECO:0000256" key="1">
    <source>
        <dbReference type="SAM" id="MobiDB-lite"/>
    </source>
</evidence>
<feature type="region of interest" description="Disordered" evidence="1">
    <location>
        <begin position="59"/>
        <end position="79"/>
    </location>
</feature>
<feature type="domain" description="MIF4G" evidence="2">
    <location>
        <begin position="403"/>
        <end position="562"/>
    </location>
</feature>
<feature type="compositionally biased region" description="Low complexity" evidence="1">
    <location>
        <begin position="1351"/>
        <end position="1363"/>
    </location>
</feature>
<feature type="compositionally biased region" description="Polar residues" evidence="1">
    <location>
        <begin position="742"/>
        <end position="754"/>
    </location>
</feature>
<dbReference type="Pfam" id="PF02854">
    <property type="entry name" value="MIF4G"/>
    <property type="match status" value="1"/>
</dbReference>
<dbReference type="PANTHER" id="PTHR23253">
    <property type="entry name" value="EUKARYOTIC TRANSLATION INITIATION FACTOR 4 GAMMA"/>
    <property type="match status" value="1"/>
</dbReference>
<organism evidence="3 4">
    <name type="scientific">Leptomonas seymouri</name>
    <dbReference type="NCBI Taxonomy" id="5684"/>
    <lineage>
        <taxon>Eukaryota</taxon>
        <taxon>Discoba</taxon>
        <taxon>Euglenozoa</taxon>
        <taxon>Kinetoplastea</taxon>
        <taxon>Metakinetoplastina</taxon>
        <taxon>Trypanosomatida</taxon>
        <taxon>Trypanosomatidae</taxon>
        <taxon>Leishmaniinae</taxon>
        <taxon>Leptomonas</taxon>
    </lineage>
</organism>
<dbReference type="OMA" id="AWMDRCL"/>
<gene>
    <name evidence="3" type="ORF">ABL78_2385</name>
</gene>
<proteinExistence type="predicted"/>
<feature type="region of interest" description="Disordered" evidence="1">
    <location>
        <begin position="1"/>
        <end position="30"/>
    </location>
</feature>
<feature type="compositionally biased region" description="Polar residues" evidence="1">
    <location>
        <begin position="1252"/>
        <end position="1267"/>
    </location>
</feature>
<dbReference type="GO" id="GO:0003743">
    <property type="term" value="F:translation initiation factor activity"/>
    <property type="evidence" value="ECO:0007669"/>
    <property type="project" value="TreeGrafter"/>
</dbReference>
<feature type="compositionally biased region" description="Gly residues" evidence="1">
    <location>
        <begin position="1364"/>
        <end position="1401"/>
    </location>
</feature>
<dbReference type="InterPro" id="IPR003890">
    <property type="entry name" value="MIF4G-like_typ-3"/>
</dbReference>
<sequence length="1438" mass="154122">MVRRYPSTCSLPRSRSAPKSGKSPRTPSTFYAFPSTLQEIFYGPRQRLTKYADGMRALPVPSSPLSIAREGEESGEASRAVEVAAVPNEHGVANSVGLSPNDESSPADAAQAATHASEPKAVTTGAREDDRDAAEEEVAIPGEEDAATPAAVVAEDSKHLPGSEERQSEASGEDAEGETGAANVIEGSRAESTGSAVEREPLQSSSCDAEKEEREMDDTKAAGQPRDLPQLRATAECIAFDPALVETWMSDFRHDTAHVPAGVDAFVRRFDQIAAKFNLKVASGSAASSPLMVGSQGKRGRKGSSSFTASIGSPKSGVNGSPMDLSGRDSSFGGAVAPHLASGSAGAGMNSGIAVKKSNALEALGDVWEGRHETPISLTQGSIRRRGLFGEVEKKKIHHMVVAVLNKVTTDPAKFREVKNELLRLPIPEANAEQLTKIVDAFFTKAVREQHFSHSYADLIVALCKVPQGQHIVGDKTQSLEYRLRVALLKRCQSEFVQSVKQESSSMSTSLRGADDAALPLTAAIQTAEESGGETEKERRDRMCGNVRFVCELFLRDVVVGTVISFIFRVCLLGSEFAEFRTPPDYMPTESQVDEVITAIKTVKERYFVQNVEGRRMLPLVLVQLAYWVQHYPISRCRFLLISIVEDLQAMLPAPEPNVAPPLAVASSVHSDGTAPSTSAQPEMGLVTTATASAAHRLLAPREVLELTSGSPLAPAIPIADGSQSPMSSTMVGGQPLPAPRSKQTGNASVTESMGSFAGTAPVESTVGSPLLALSLTLSSRTLLQAVRPEAIAKFMAALSSGQCTPKEIALQFFDQYGNVLPVLAAWMDRCLSVAKEEKPRKQTGALLVACAQHLTSHLSPNSMEWIETMSACREQVHEVAMEALQRAVEGKLYEDLRIFQFWAQLILSDHDRVVYDEEMLNESLELIAYTAPVALRNFLVEVGKYVNQVLLKPESVPWHTATEAHNFVRYRPLLVLHSLVLSGGAQEAQELLDSVLSFADVRQQSLEMRLYHAFRNGTPSREVIFEQLRSSPRLTSRDPTLAAEVLSAMLIAELCSDGVALVENNMDLIQITVDGVNRAAREMALVAEVYDVLRYSPKSLPRTAAARVLRKFVFMHILSDETMDRADRFYVAEREGVIEKPEKDSRVLEPPPSTQAVPTPAGAAGAVTDFPRIADRLMIEGMRSASTSLRSVGSNNNATISASNVGGSVNANGIAEGAAVDFRVNTAGTNPVEGNQSSNGSSLAEFRPHNSARQSQSMAHNSSNNSQHRRRDSGELSSRHSLRQTSPTRSHDDASKRLYRNSYKKHRRSREGGSEILSSAGESKDASPQQPPVAHTPPSTYDGTGLESNRVGSGSASRYSRGGNNGSSGAASGGSRGGRGGQSERGGGGGPRGGRGGRGSGRSSSAQRGGRGGRGGHDDVRRGGGRYNSRGGGSNRE</sequence>
<accession>A0A0N0P782</accession>
<comment type="caution">
    <text evidence="3">The sequence shown here is derived from an EMBL/GenBank/DDBJ whole genome shotgun (WGS) entry which is preliminary data.</text>
</comment>
<dbReference type="Proteomes" id="UP000038009">
    <property type="component" value="Unassembled WGS sequence"/>
</dbReference>
<feature type="region of interest" description="Disordered" evidence="1">
    <location>
        <begin position="91"/>
        <end position="227"/>
    </location>
</feature>
<feature type="region of interest" description="Disordered" evidence="1">
    <location>
        <begin position="1228"/>
        <end position="1438"/>
    </location>
</feature>
<dbReference type="Gene3D" id="1.25.40.180">
    <property type="match status" value="1"/>
</dbReference>
<dbReference type="VEuPathDB" id="TriTrypDB:Lsey_0048_0090"/>
<dbReference type="InterPro" id="IPR016024">
    <property type="entry name" value="ARM-type_fold"/>
</dbReference>
<feature type="compositionally biased region" description="Basic residues" evidence="1">
    <location>
        <begin position="1298"/>
        <end position="1310"/>
    </location>
</feature>
<feature type="compositionally biased region" description="Acidic residues" evidence="1">
    <location>
        <begin position="131"/>
        <end position="146"/>
    </location>
</feature>
<feature type="compositionally biased region" description="Polar residues" evidence="1">
    <location>
        <begin position="668"/>
        <end position="681"/>
    </location>
</feature>
<feature type="region of interest" description="Disordered" evidence="1">
    <location>
        <begin position="1142"/>
        <end position="1165"/>
    </location>
</feature>
<evidence type="ECO:0000259" key="2">
    <source>
        <dbReference type="Pfam" id="PF02854"/>
    </source>
</evidence>
<dbReference type="EMBL" id="LJSK01000048">
    <property type="protein sequence ID" value="KPI88489.1"/>
    <property type="molecule type" value="Genomic_DNA"/>
</dbReference>
<dbReference type="SUPFAM" id="SSF48371">
    <property type="entry name" value="ARM repeat"/>
    <property type="match status" value="1"/>
</dbReference>
<dbReference type="PANTHER" id="PTHR23253:SF64">
    <property type="entry name" value="MIF4G DOMAIN-CONTAINING PROTEIN"/>
    <property type="match status" value="1"/>
</dbReference>
<reference evidence="3 4" key="1">
    <citation type="journal article" date="2015" name="PLoS Pathog.">
        <title>Leptomonas seymouri: Adaptations to the Dixenous Life Cycle Analyzed by Genome Sequencing, Transcriptome Profiling and Co-infection with Leishmania donovani.</title>
        <authorList>
            <person name="Kraeva N."/>
            <person name="Butenko A."/>
            <person name="Hlavacova J."/>
            <person name="Kostygov A."/>
            <person name="Myskova J."/>
            <person name="Grybchuk D."/>
            <person name="Lestinova T."/>
            <person name="Votypka J."/>
            <person name="Volf P."/>
            <person name="Opperdoes F."/>
            <person name="Flegontov P."/>
            <person name="Lukes J."/>
            <person name="Yurchenko V."/>
        </authorList>
    </citation>
    <scope>NUCLEOTIDE SEQUENCE [LARGE SCALE GENOMIC DNA]</scope>
    <source>
        <strain evidence="3 4">ATCC 30220</strain>
    </source>
</reference>
<feature type="compositionally biased region" description="Polar residues" evidence="1">
    <location>
        <begin position="722"/>
        <end position="732"/>
    </location>
</feature>
<dbReference type="FunFam" id="1.25.40.180:FF:000116">
    <property type="entry name" value="Putative eukaryotic initiation factor 4a"/>
    <property type="match status" value="1"/>
</dbReference>
<feature type="compositionally biased region" description="Polar residues" evidence="1">
    <location>
        <begin position="1228"/>
        <end position="1243"/>
    </location>
</feature>
<dbReference type="GO" id="GO:0003729">
    <property type="term" value="F:mRNA binding"/>
    <property type="evidence" value="ECO:0007669"/>
    <property type="project" value="TreeGrafter"/>
</dbReference>
<dbReference type="OrthoDB" id="514777at2759"/>
<feature type="region of interest" description="Disordered" evidence="1">
    <location>
        <begin position="288"/>
        <end position="329"/>
    </location>
</feature>
<feature type="region of interest" description="Disordered" evidence="1">
    <location>
        <begin position="663"/>
        <end position="684"/>
    </location>
</feature>
<keyword evidence="4" id="KW-1185">Reference proteome</keyword>
<feature type="compositionally biased region" description="Basic and acidic residues" evidence="1">
    <location>
        <begin position="208"/>
        <end position="220"/>
    </location>
</feature>